<sequence>MTVMWSTFRQTETSMVEYGLSPDQLDSVANGTWQMLNNRGTHQYVHTVKLRGLLIDTQYHYRCGDGLHFSEVFSFRTLRKGTEWRPRVLIFGDLGFKDGASTPCSSRRPATEASTSSCTTVILPMIFIR</sequence>
<protein>
    <recommendedName>
        <fullName evidence="1">Purple acid phosphatase N-terminal domain-containing protein</fullName>
    </recommendedName>
</protein>
<keyword evidence="3" id="KW-1185">Reference proteome</keyword>
<name>A0AAV4UHF3_CAEEX</name>
<evidence type="ECO:0000259" key="1">
    <source>
        <dbReference type="Pfam" id="PF16656"/>
    </source>
</evidence>
<dbReference type="GO" id="GO:0003993">
    <property type="term" value="F:acid phosphatase activity"/>
    <property type="evidence" value="ECO:0007669"/>
    <property type="project" value="InterPro"/>
</dbReference>
<dbReference type="EMBL" id="BPLR01012875">
    <property type="protein sequence ID" value="GIY57272.1"/>
    <property type="molecule type" value="Genomic_DNA"/>
</dbReference>
<dbReference type="Pfam" id="PF16656">
    <property type="entry name" value="Pur_ac_phosph_N"/>
    <property type="match status" value="1"/>
</dbReference>
<dbReference type="InterPro" id="IPR008963">
    <property type="entry name" value="Purple_acid_Pase-like_N"/>
</dbReference>
<dbReference type="InterPro" id="IPR015914">
    <property type="entry name" value="PAPs_N"/>
</dbReference>
<proteinExistence type="predicted"/>
<dbReference type="GO" id="GO:0046872">
    <property type="term" value="F:metal ion binding"/>
    <property type="evidence" value="ECO:0007669"/>
    <property type="project" value="InterPro"/>
</dbReference>
<organism evidence="2 3">
    <name type="scientific">Caerostris extrusa</name>
    <name type="common">Bark spider</name>
    <name type="synonym">Caerostris bankana</name>
    <dbReference type="NCBI Taxonomy" id="172846"/>
    <lineage>
        <taxon>Eukaryota</taxon>
        <taxon>Metazoa</taxon>
        <taxon>Ecdysozoa</taxon>
        <taxon>Arthropoda</taxon>
        <taxon>Chelicerata</taxon>
        <taxon>Arachnida</taxon>
        <taxon>Araneae</taxon>
        <taxon>Araneomorphae</taxon>
        <taxon>Entelegynae</taxon>
        <taxon>Araneoidea</taxon>
        <taxon>Araneidae</taxon>
        <taxon>Caerostris</taxon>
    </lineage>
</organism>
<dbReference type="SUPFAM" id="SSF49363">
    <property type="entry name" value="Purple acid phosphatase, N-terminal domain"/>
    <property type="match status" value="1"/>
</dbReference>
<feature type="domain" description="Purple acid phosphatase N-terminal" evidence="1">
    <location>
        <begin position="1"/>
        <end position="77"/>
    </location>
</feature>
<dbReference type="AlphaFoldDB" id="A0AAV4UHF3"/>
<reference evidence="2 3" key="1">
    <citation type="submission" date="2021-06" db="EMBL/GenBank/DDBJ databases">
        <title>Caerostris extrusa draft genome.</title>
        <authorList>
            <person name="Kono N."/>
            <person name="Arakawa K."/>
        </authorList>
    </citation>
    <scope>NUCLEOTIDE SEQUENCE [LARGE SCALE GENOMIC DNA]</scope>
</reference>
<dbReference type="Proteomes" id="UP001054945">
    <property type="component" value="Unassembled WGS sequence"/>
</dbReference>
<evidence type="ECO:0000313" key="2">
    <source>
        <dbReference type="EMBL" id="GIY57272.1"/>
    </source>
</evidence>
<comment type="caution">
    <text evidence="2">The sequence shown here is derived from an EMBL/GenBank/DDBJ whole genome shotgun (WGS) entry which is preliminary data.</text>
</comment>
<evidence type="ECO:0000313" key="3">
    <source>
        <dbReference type="Proteomes" id="UP001054945"/>
    </source>
</evidence>
<feature type="non-terminal residue" evidence="2">
    <location>
        <position position="129"/>
    </location>
</feature>
<dbReference type="Gene3D" id="2.60.40.380">
    <property type="entry name" value="Purple acid phosphatase-like, N-terminal"/>
    <property type="match status" value="1"/>
</dbReference>
<gene>
    <name evidence="2" type="ORF">CEXT_166361</name>
</gene>
<accession>A0AAV4UHF3</accession>
<dbReference type="PANTHER" id="PTHR45867:SF3">
    <property type="entry name" value="ACID PHOSPHATASE TYPE 7"/>
    <property type="match status" value="1"/>
</dbReference>
<dbReference type="PANTHER" id="PTHR45867">
    <property type="entry name" value="PURPLE ACID PHOSPHATASE"/>
    <property type="match status" value="1"/>
</dbReference>